<sequence length="625" mass="69884">MMNRLRPRQLVTAIRARTGCRPFSGIAASVASAARPSEESSTNEASKAPPPVEVYLNPICQQMDSKLRKLTTTEEVLTAIITHRGVMFVQNLVTAMEMLAHTVDDEAGHLVDVTRKGRHLMDQVMSAAVEDKETRKNMLVNDLTKDARYKLLLRDIGEYADSLDTRAIADVLGSLQSLGHRQFTLCGKLLRTLYKPGLSVDSLHTMLEIAGGLQWMGFIRAHKFYASLALAVSRAPGLTMEEIGLGMRAFGRLESVHPLFFEKVSSLVLQNDGKTLVPGLSLELITSLAIGFSKHRFPAHDSVILACADYLANNIEEFAEKDMFKEMIAIVAALDNHQLAHPTAMTKVLHSCVPVAKEGLTWGEPMGHVIGLSSFGDLLQACANFSVGEALAHYSPIIEYMVEHVDYVQEDTAIKALWATCLMPELQSRHEYGMTLLLRKLCSGTGWESEKLRVGWMWICQAIDFPYVDHLIPKVFAADCIREWIKSREGYSVPFAFLCEELSKVLTAYEIPHETCVHIEDTPYVADIVLTEGIQKRAIVILSEFSRNTDEPIGSAAIQVRHMKERGWHVIALNSRRCREMLEGLNSSSLQALMARVHREEPLTFFTNKGHVRYKEEEDVHRLVA</sequence>
<dbReference type="Proteomes" id="UP000591131">
    <property type="component" value="Unassembled WGS sequence"/>
</dbReference>
<reference evidence="1 2" key="1">
    <citation type="submission" date="2020-04" db="EMBL/GenBank/DDBJ databases">
        <title>Perkinsus chesapeaki whole genome sequence.</title>
        <authorList>
            <person name="Bogema D.R."/>
        </authorList>
    </citation>
    <scope>NUCLEOTIDE SEQUENCE [LARGE SCALE GENOMIC DNA]</scope>
    <source>
        <strain evidence="1">ATCC PRA-425</strain>
    </source>
</reference>
<accession>A0A7J6L2W7</accession>
<dbReference type="OrthoDB" id="411182at2759"/>
<keyword evidence="2" id="KW-1185">Reference proteome</keyword>
<name>A0A7J6L2W7_PERCH</name>
<organism evidence="1 2">
    <name type="scientific">Perkinsus chesapeaki</name>
    <name type="common">Clam parasite</name>
    <name type="synonym">Perkinsus andrewsi</name>
    <dbReference type="NCBI Taxonomy" id="330153"/>
    <lineage>
        <taxon>Eukaryota</taxon>
        <taxon>Sar</taxon>
        <taxon>Alveolata</taxon>
        <taxon>Perkinsozoa</taxon>
        <taxon>Perkinsea</taxon>
        <taxon>Perkinsida</taxon>
        <taxon>Perkinsidae</taxon>
        <taxon>Perkinsus</taxon>
    </lineage>
</organism>
<evidence type="ECO:0000313" key="2">
    <source>
        <dbReference type="Proteomes" id="UP000591131"/>
    </source>
</evidence>
<dbReference type="AlphaFoldDB" id="A0A7J6L2W7"/>
<dbReference type="EMBL" id="JAAPAO010000775">
    <property type="protein sequence ID" value="KAF4653935.1"/>
    <property type="molecule type" value="Genomic_DNA"/>
</dbReference>
<comment type="caution">
    <text evidence="1">The sequence shown here is derived from an EMBL/GenBank/DDBJ whole genome shotgun (WGS) entry which is preliminary data.</text>
</comment>
<evidence type="ECO:0000313" key="1">
    <source>
        <dbReference type="EMBL" id="KAF4653935.1"/>
    </source>
</evidence>
<gene>
    <name evidence="1" type="ORF">FOL47_010225</name>
</gene>
<proteinExistence type="predicted"/>
<protein>
    <submittedName>
        <fullName evidence="1">Uncharacterized protein</fullName>
    </submittedName>
</protein>